<protein>
    <submittedName>
        <fullName evidence="2">C2H2-type domain-containing protein</fullName>
    </submittedName>
</protein>
<proteinExistence type="predicted"/>
<evidence type="ECO:0000313" key="1">
    <source>
        <dbReference type="Proteomes" id="UP000887540"/>
    </source>
</evidence>
<dbReference type="AlphaFoldDB" id="A0A914CZI2"/>
<name>A0A914CZI2_9BILA</name>
<dbReference type="WBParaSite" id="ACRNAN_scaffold161.g11462.t1">
    <property type="protein sequence ID" value="ACRNAN_scaffold161.g11462.t1"/>
    <property type="gene ID" value="ACRNAN_scaffold161.g11462"/>
</dbReference>
<dbReference type="Proteomes" id="UP000887540">
    <property type="component" value="Unplaced"/>
</dbReference>
<sequence length="111" mass="12471">MGACKNCGAKYLDNATRMSHHLRLQCKKISDVEKKYAIQLYSKKHPCFSATTSDHPGTSMNVGNNPNISYNDLDEFQRQADSLHCRSNSPKEVLALFTYAVGDVAFNFVHE</sequence>
<organism evidence="1 2">
    <name type="scientific">Acrobeloides nanus</name>
    <dbReference type="NCBI Taxonomy" id="290746"/>
    <lineage>
        <taxon>Eukaryota</taxon>
        <taxon>Metazoa</taxon>
        <taxon>Ecdysozoa</taxon>
        <taxon>Nematoda</taxon>
        <taxon>Chromadorea</taxon>
        <taxon>Rhabditida</taxon>
        <taxon>Tylenchina</taxon>
        <taxon>Cephalobomorpha</taxon>
        <taxon>Cephaloboidea</taxon>
        <taxon>Cephalobidae</taxon>
        <taxon>Acrobeloides</taxon>
    </lineage>
</organism>
<evidence type="ECO:0000313" key="2">
    <source>
        <dbReference type="WBParaSite" id="ACRNAN_scaffold161.g11462.t1"/>
    </source>
</evidence>
<reference evidence="2" key="1">
    <citation type="submission" date="2022-11" db="UniProtKB">
        <authorList>
            <consortium name="WormBaseParasite"/>
        </authorList>
    </citation>
    <scope>IDENTIFICATION</scope>
</reference>
<keyword evidence="1" id="KW-1185">Reference proteome</keyword>
<accession>A0A914CZI2</accession>